<dbReference type="Proteomes" id="UP001152320">
    <property type="component" value="Chromosome 18"/>
</dbReference>
<proteinExistence type="predicted"/>
<reference evidence="2" key="1">
    <citation type="submission" date="2021-10" db="EMBL/GenBank/DDBJ databases">
        <title>Tropical sea cucumber genome reveals ecological adaptation and Cuvierian tubules defense mechanism.</title>
        <authorList>
            <person name="Chen T."/>
        </authorList>
    </citation>
    <scope>NUCLEOTIDE SEQUENCE</scope>
    <source>
        <strain evidence="2">Nanhai2018</strain>
        <tissue evidence="2">Muscle</tissue>
    </source>
</reference>
<keyword evidence="1" id="KW-0472">Membrane</keyword>
<organism evidence="2 3">
    <name type="scientific">Holothuria leucospilota</name>
    <name type="common">Black long sea cucumber</name>
    <name type="synonym">Mertensiothuria leucospilota</name>
    <dbReference type="NCBI Taxonomy" id="206669"/>
    <lineage>
        <taxon>Eukaryota</taxon>
        <taxon>Metazoa</taxon>
        <taxon>Echinodermata</taxon>
        <taxon>Eleutherozoa</taxon>
        <taxon>Echinozoa</taxon>
        <taxon>Holothuroidea</taxon>
        <taxon>Aspidochirotacea</taxon>
        <taxon>Aspidochirotida</taxon>
        <taxon>Holothuriidae</taxon>
        <taxon>Holothuria</taxon>
    </lineage>
</organism>
<dbReference type="EMBL" id="JAIZAY010000018">
    <property type="protein sequence ID" value="KAJ8024515.1"/>
    <property type="molecule type" value="Genomic_DNA"/>
</dbReference>
<gene>
    <name evidence="2" type="ORF">HOLleu_34444</name>
</gene>
<dbReference type="AlphaFoldDB" id="A0A9Q1BFC3"/>
<name>A0A9Q1BFC3_HOLLE</name>
<keyword evidence="3" id="KW-1185">Reference proteome</keyword>
<keyword evidence="1" id="KW-0812">Transmembrane</keyword>
<keyword evidence="1" id="KW-1133">Transmembrane helix</keyword>
<evidence type="ECO:0000256" key="1">
    <source>
        <dbReference type="SAM" id="Phobius"/>
    </source>
</evidence>
<sequence length="81" mass="9179">MVKAQNKFDLTTNLRNADKSLVGTVITAIIHLSTAVGLSQRFATNREIERQLLGTSKSDLDSTVWIPDWLEEASIFRIYLR</sequence>
<comment type="caution">
    <text evidence="2">The sequence shown here is derived from an EMBL/GenBank/DDBJ whole genome shotgun (WGS) entry which is preliminary data.</text>
</comment>
<evidence type="ECO:0000313" key="2">
    <source>
        <dbReference type="EMBL" id="KAJ8024515.1"/>
    </source>
</evidence>
<evidence type="ECO:0000313" key="3">
    <source>
        <dbReference type="Proteomes" id="UP001152320"/>
    </source>
</evidence>
<accession>A0A9Q1BFC3</accession>
<feature type="transmembrane region" description="Helical" evidence="1">
    <location>
        <begin position="20"/>
        <end position="38"/>
    </location>
</feature>
<protein>
    <submittedName>
        <fullName evidence="2">Uncharacterized protein</fullName>
    </submittedName>
</protein>